<dbReference type="InterPro" id="IPR049517">
    <property type="entry name" value="ACX-like_C"/>
</dbReference>
<sequence length="681" mass="72953">MSWTLGIDVGGTFTDLCAHNPDEGRTCYHKRPSTPHNPSQAILAGIMELCEKFGLDPMAFDRIAHGTTVATNALIENKGGRVSLIVTKGFRDLLEIGRQVRPEIYDLQKDFPMPLVPRERRFEVTERITRGGRIVTPLGAEEIARVVTEVAASKPDAVAVCLLFSHLDPSHEQALGAALKAAMPGVPVSLSSEVRPEFREYERLSTTVLNACLQPVLDAYLESLETGVRDLAGETPLGINQSSGGLITAARAREFPIRTALSGPAAGVAGAVHELKAAGEPAAISLDIGGTSSDVALIWEYQTRTVNERWVEGYPVRMPSVDIDAIGAGGGSIAWVDSDGLLKVGPQSAGAFPGPACYDRGGDLPTVSDANVILGRLSSRGLLAGDMPMRRDLAEAVVTDLAEKIGLSHIWTALGIIDIAVVNMVRGIRAISVEKGYDPRNLTLIAYGGAGPLHASAVARALSIPRVVVPPHPGILCAQGLIVADQLEHFVRPLHCALDASLPDRLMPAWAVLSAEADGWFTSQEVRTEGRVIRARLDMRYAGQNFEIPVAFDPEAPFDLGALRDAFSEAHRQTYGFDNKTAEIEVTSVQLAASGRHNAAARFGMLEAGEGGVPDPFERRDVWFDRSGAVDTPVYDRTGFQAGQEIAGPAIIEQLDTTTVLFPGDHARVTEDASLIIEIDQ</sequence>
<dbReference type="SUPFAM" id="SSF53067">
    <property type="entry name" value="Actin-like ATPase domain"/>
    <property type="match status" value="1"/>
</dbReference>
<reference evidence="4 5" key="1">
    <citation type="submission" date="2018-04" db="EMBL/GenBank/DDBJ databases">
        <title>Genomic Encyclopedia of Archaeal and Bacterial Type Strains, Phase II (KMG-II): from individual species to whole genera.</title>
        <authorList>
            <person name="Goeker M."/>
        </authorList>
    </citation>
    <scope>NUCLEOTIDE SEQUENCE [LARGE SCALE GENOMIC DNA]</scope>
    <source>
        <strain evidence="4 5">DSM 100434</strain>
    </source>
</reference>
<keyword evidence="5" id="KW-1185">Reference proteome</keyword>
<feature type="domain" description="Acetophenone carboxylase-like C-terminal" evidence="3">
    <location>
        <begin position="505"/>
        <end position="669"/>
    </location>
</feature>
<name>A0A2T5HUS0_9RHOB</name>
<accession>A0A2T5HUS0</accession>
<dbReference type="PANTHER" id="PTHR11365">
    <property type="entry name" value="5-OXOPROLINASE RELATED"/>
    <property type="match status" value="1"/>
</dbReference>
<dbReference type="Pfam" id="PF19278">
    <property type="entry name" value="Hydant_A_C"/>
    <property type="match status" value="1"/>
</dbReference>
<dbReference type="InterPro" id="IPR043129">
    <property type="entry name" value="ATPase_NBD"/>
</dbReference>
<dbReference type="GO" id="GO:0006749">
    <property type="term" value="P:glutathione metabolic process"/>
    <property type="evidence" value="ECO:0007669"/>
    <property type="project" value="TreeGrafter"/>
</dbReference>
<dbReference type="RefSeq" id="WP_107815281.1">
    <property type="nucleotide sequence ID" value="NZ_QAOH01000002.1"/>
</dbReference>
<feature type="domain" description="Hydantoinase A/oxoprolinase" evidence="1">
    <location>
        <begin position="203"/>
        <end position="488"/>
    </location>
</feature>
<gene>
    <name evidence="4" type="ORF">C8N42_102225</name>
</gene>
<dbReference type="Pfam" id="PF05378">
    <property type="entry name" value="Hydant_A_N"/>
    <property type="match status" value="1"/>
</dbReference>
<dbReference type="Gene3D" id="3.30.420.40">
    <property type="match status" value="1"/>
</dbReference>
<organism evidence="4 5">
    <name type="scientific">Celeribacter persicus</name>
    <dbReference type="NCBI Taxonomy" id="1651082"/>
    <lineage>
        <taxon>Bacteria</taxon>
        <taxon>Pseudomonadati</taxon>
        <taxon>Pseudomonadota</taxon>
        <taxon>Alphaproteobacteria</taxon>
        <taxon>Rhodobacterales</taxon>
        <taxon>Roseobacteraceae</taxon>
        <taxon>Celeribacter</taxon>
    </lineage>
</organism>
<dbReference type="Proteomes" id="UP000244077">
    <property type="component" value="Unassembled WGS sequence"/>
</dbReference>
<dbReference type="OrthoDB" id="9759608at2"/>
<dbReference type="GO" id="GO:0017168">
    <property type="term" value="F:5-oxoprolinase (ATP-hydrolyzing) activity"/>
    <property type="evidence" value="ECO:0007669"/>
    <property type="project" value="TreeGrafter"/>
</dbReference>
<dbReference type="InterPro" id="IPR002821">
    <property type="entry name" value="Hydantoinase_A"/>
</dbReference>
<feature type="domain" description="Hydantoinase/oxoprolinase N-terminal" evidence="2">
    <location>
        <begin position="5"/>
        <end position="180"/>
    </location>
</feature>
<dbReference type="InterPro" id="IPR045079">
    <property type="entry name" value="Oxoprolinase-like"/>
</dbReference>
<evidence type="ECO:0000259" key="1">
    <source>
        <dbReference type="Pfam" id="PF01968"/>
    </source>
</evidence>
<comment type="caution">
    <text evidence="4">The sequence shown here is derived from an EMBL/GenBank/DDBJ whole genome shotgun (WGS) entry which is preliminary data.</text>
</comment>
<dbReference type="EMBL" id="QAOH01000002">
    <property type="protein sequence ID" value="PTQ75305.1"/>
    <property type="molecule type" value="Genomic_DNA"/>
</dbReference>
<evidence type="ECO:0000313" key="4">
    <source>
        <dbReference type="EMBL" id="PTQ75305.1"/>
    </source>
</evidence>
<evidence type="ECO:0000259" key="3">
    <source>
        <dbReference type="Pfam" id="PF19278"/>
    </source>
</evidence>
<evidence type="ECO:0000259" key="2">
    <source>
        <dbReference type="Pfam" id="PF05378"/>
    </source>
</evidence>
<dbReference type="InterPro" id="IPR008040">
    <property type="entry name" value="Hydant_A_N"/>
</dbReference>
<protein>
    <submittedName>
        <fullName evidence="4">N-methylhydantoinase A</fullName>
    </submittedName>
</protein>
<dbReference type="Pfam" id="PF01968">
    <property type="entry name" value="Hydantoinase_A"/>
    <property type="match status" value="1"/>
</dbReference>
<proteinExistence type="predicted"/>
<evidence type="ECO:0000313" key="5">
    <source>
        <dbReference type="Proteomes" id="UP000244077"/>
    </source>
</evidence>
<dbReference type="PANTHER" id="PTHR11365:SF23">
    <property type="entry name" value="HYPOTHETICAL 5-OXOPROLINASE (EUROFUNG)-RELATED"/>
    <property type="match status" value="1"/>
</dbReference>
<dbReference type="GO" id="GO:0005829">
    <property type="term" value="C:cytosol"/>
    <property type="evidence" value="ECO:0007669"/>
    <property type="project" value="TreeGrafter"/>
</dbReference>
<dbReference type="AlphaFoldDB" id="A0A2T5HUS0"/>